<dbReference type="Proteomes" id="UP001596435">
    <property type="component" value="Unassembled WGS sequence"/>
</dbReference>
<feature type="region of interest" description="Disordered" evidence="1">
    <location>
        <begin position="214"/>
        <end position="251"/>
    </location>
</feature>
<evidence type="ECO:0000256" key="1">
    <source>
        <dbReference type="SAM" id="MobiDB-lite"/>
    </source>
</evidence>
<comment type="caution">
    <text evidence="2">The sequence shown here is derived from an EMBL/GenBank/DDBJ whole genome shotgun (WGS) entry which is preliminary data.</text>
</comment>
<sequence>MSREEVDRALARLGAERDAVEAALLALQDHPGRRLLEGAELAGRTLERWSVAGQGLEVLWSLFDRYSEALASARAVRSRRNRPGSAELAELGELLGGQSVTVSGGQLPDGAVRLGGPARLVERMSLADLLERMNTWYGAVVEVVTAVDAVWSALPARIDLLLAELHRVQMLALSVGVRPGGHPLADDLARLAEDLTAQRSEVVSDPLALWRPTRVPAQRGTGAAGPDGKSGDGKTSKNATERGRAGGAVDTSRFDRAGRALDDVRVELEGLLRLRDESHERLQQVGDLLQRADATLAEARRARGEVLAKIAATEVPAVPGPASALRERIAQAVELQHSGQWYRLGPLLDALEDAAAKELGRARHSLTEVAQPLAVRAELRGRLEAYRAMASRRGMTEDPEVVERFEKARWLLWSAPCDLRAAADAVARFQRAVRPHPALPPAAAAPAEGTAVAVVERAGSAASHGVRDADGGQEGDGVQGGEGVHPGDGVQDGVPLTDRRQDGGSDG</sequence>
<gene>
    <name evidence="2" type="ORF">ACFQMG_28540</name>
</gene>
<accession>A0ABW2G5K0</accession>
<feature type="compositionally biased region" description="Basic and acidic residues" evidence="1">
    <location>
        <begin position="229"/>
        <end position="244"/>
    </location>
</feature>
<feature type="compositionally biased region" description="Gly residues" evidence="1">
    <location>
        <begin position="472"/>
        <end position="486"/>
    </location>
</feature>
<dbReference type="EMBL" id="JBHTAJ010000070">
    <property type="protein sequence ID" value="MFC7183497.1"/>
    <property type="molecule type" value="Genomic_DNA"/>
</dbReference>
<evidence type="ECO:0000313" key="3">
    <source>
        <dbReference type="Proteomes" id="UP001596435"/>
    </source>
</evidence>
<protein>
    <submittedName>
        <fullName evidence="2">Uncharacterized protein</fullName>
    </submittedName>
</protein>
<keyword evidence="3" id="KW-1185">Reference proteome</keyword>
<name>A0ABW2G5K0_9ACTN</name>
<evidence type="ECO:0000313" key="2">
    <source>
        <dbReference type="EMBL" id="MFC7183497.1"/>
    </source>
</evidence>
<organism evidence="2 3">
    <name type="scientific">Kitasatospora paranensis</name>
    <dbReference type="NCBI Taxonomy" id="258053"/>
    <lineage>
        <taxon>Bacteria</taxon>
        <taxon>Bacillati</taxon>
        <taxon>Actinomycetota</taxon>
        <taxon>Actinomycetes</taxon>
        <taxon>Kitasatosporales</taxon>
        <taxon>Streptomycetaceae</taxon>
        <taxon>Kitasatospora</taxon>
    </lineage>
</organism>
<proteinExistence type="predicted"/>
<dbReference type="RefSeq" id="WP_380232391.1">
    <property type="nucleotide sequence ID" value="NZ_JBHSVH010000002.1"/>
</dbReference>
<reference evidence="3" key="1">
    <citation type="journal article" date="2019" name="Int. J. Syst. Evol. Microbiol.">
        <title>The Global Catalogue of Microorganisms (GCM) 10K type strain sequencing project: providing services to taxonomists for standard genome sequencing and annotation.</title>
        <authorList>
            <consortium name="The Broad Institute Genomics Platform"/>
            <consortium name="The Broad Institute Genome Sequencing Center for Infectious Disease"/>
            <person name="Wu L."/>
            <person name="Ma J."/>
        </authorList>
    </citation>
    <scope>NUCLEOTIDE SEQUENCE [LARGE SCALE GENOMIC DNA]</scope>
    <source>
        <strain evidence="3">CGMCC 1.12859</strain>
    </source>
</reference>
<feature type="compositionally biased region" description="Basic and acidic residues" evidence="1">
    <location>
        <begin position="497"/>
        <end position="507"/>
    </location>
</feature>
<feature type="region of interest" description="Disordered" evidence="1">
    <location>
        <begin position="458"/>
        <end position="507"/>
    </location>
</feature>